<dbReference type="GO" id="GO:0046872">
    <property type="term" value="F:metal ion binding"/>
    <property type="evidence" value="ECO:0007669"/>
    <property type="project" value="UniProtKB-KW"/>
</dbReference>
<sequence length="145" mass="16480">MGCCCKRGSVHTLLIHYHSGYLFNTMDYGIRWPSSDNNGGLNFHGMFMSTGLVFFQGEALISYRLYRYDTKLLSKFVHVVFHMLAMAFFSTALAAMILQKNAHGWSHFTSVHSWIGIAVMFVFVVQVCNTIENRNLAPIMAQIET</sequence>
<name>A0A183GDL1_HELPZ</name>
<evidence type="ECO:0000256" key="9">
    <source>
        <dbReference type="ARBA" id="ARBA00023004"/>
    </source>
</evidence>
<organism evidence="14 15">
    <name type="scientific">Heligmosomoides polygyrus</name>
    <name type="common">Parasitic roundworm</name>
    <dbReference type="NCBI Taxonomy" id="6339"/>
    <lineage>
        <taxon>Eukaryota</taxon>
        <taxon>Metazoa</taxon>
        <taxon>Ecdysozoa</taxon>
        <taxon>Nematoda</taxon>
        <taxon>Chromadorea</taxon>
        <taxon>Rhabditida</taxon>
        <taxon>Rhabditina</taxon>
        <taxon>Rhabditomorpha</taxon>
        <taxon>Strongyloidea</taxon>
        <taxon>Heligmosomidae</taxon>
        <taxon>Heligmosomoides</taxon>
    </lineage>
</organism>
<accession>A0A183GDL1</accession>
<evidence type="ECO:0000256" key="7">
    <source>
        <dbReference type="ARBA" id="ARBA00022982"/>
    </source>
</evidence>
<dbReference type="PROSITE" id="PS50939">
    <property type="entry name" value="CYTOCHROME_B561"/>
    <property type="match status" value="1"/>
</dbReference>
<dbReference type="InterPro" id="IPR006593">
    <property type="entry name" value="Cyt_b561/ferric_Rdtase_TM"/>
</dbReference>
<keyword evidence="8 11" id="KW-1133">Transmembrane helix</keyword>
<evidence type="ECO:0000256" key="5">
    <source>
        <dbReference type="ARBA" id="ARBA00022692"/>
    </source>
</evidence>
<evidence type="ECO:0000256" key="1">
    <source>
        <dbReference type="ARBA" id="ARBA00001970"/>
    </source>
</evidence>
<evidence type="ECO:0000313" key="13">
    <source>
        <dbReference type="EMBL" id="VDP19464.1"/>
    </source>
</evidence>
<keyword evidence="4" id="KW-0349">Heme</keyword>
<dbReference type="Gene3D" id="1.20.120.1770">
    <property type="match status" value="1"/>
</dbReference>
<evidence type="ECO:0000256" key="4">
    <source>
        <dbReference type="ARBA" id="ARBA00022617"/>
    </source>
</evidence>
<dbReference type="CDD" id="cd08554">
    <property type="entry name" value="Cyt_b561"/>
    <property type="match status" value="1"/>
</dbReference>
<keyword evidence="3" id="KW-0813">Transport</keyword>
<dbReference type="Proteomes" id="UP000050761">
    <property type="component" value="Unassembled WGS sequence"/>
</dbReference>
<reference evidence="13 14" key="1">
    <citation type="submission" date="2018-11" db="EMBL/GenBank/DDBJ databases">
        <authorList>
            <consortium name="Pathogen Informatics"/>
        </authorList>
    </citation>
    <scope>NUCLEOTIDE SEQUENCE [LARGE SCALE GENOMIC DNA]</scope>
</reference>
<comment type="subcellular location">
    <subcellularLocation>
        <location evidence="2">Membrane</location>
        <topology evidence="2">Multi-pass membrane protein</topology>
    </subcellularLocation>
</comment>
<dbReference type="GO" id="GO:0016491">
    <property type="term" value="F:oxidoreductase activity"/>
    <property type="evidence" value="ECO:0007669"/>
    <property type="project" value="InterPro"/>
</dbReference>
<dbReference type="SMART" id="SM00665">
    <property type="entry name" value="B561"/>
    <property type="match status" value="1"/>
</dbReference>
<dbReference type="Pfam" id="PF03188">
    <property type="entry name" value="Cytochrom_B561"/>
    <property type="match status" value="1"/>
</dbReference>
<keyword evidence="10 11" id="KW-0472">Membrane</keyword>
<accession>A0A3P8CJ65</accession>
<reference evidence="15" key="2">
    <citation type="submission" date="2019-09" db="UniProtKB">
        <authorList>
            <consortium name="WormBaseParasite"/>
        </authorList>
    </citation>
    <scope>IDENTIFICATION</scope>
</reference>
<dbReference type="PANTHER" id="PTHR10106:SF50">
    <property type="entry name" value="CYTOCHROME B561 DOMAIN-CONTAINING PROTEIN"/>
    <property type="match status" value="1"/>
</dbReference>
<evidence type="ECO:0000256" key="10">
    <source>
        <dbReference type="ARBA" id="ARBA00023136"/>
    </source>
</evidence>
<evidence type="ECO:0000259" key="12">
    <source>
        <dbReference type="PROSITE" id="PS50939"/>
    </source>
</evidence>
<dbReference type="GO" id="GO:0016020">
    <property type="term" value="C:membrane"/>
    <property type="evidence" value="ECO:0007669"/>
    <property type="project" value="UniProtKB-SubCell"/>
</dbReference>
<keyword evidence="5 11" id="KW-0812">Transmembrane</keyword>
<gene>
    <name evidence="13" type="ORF">HPBE_LOCUS20342</name>
</gene>
<keyword evidence="9" id="KW-0408">Iron</keyword>
<dbReference type="InterPro" id="IPR043205">
    <property type="entry name" value="CYB561/CYBRD1-like"/>
</dbReference>
<protein>
    <submittedName>
        <fullName evidence="15">Cytochrome b561 domain-containing protein</fullName>
    </submittedName>
</protein>
<feature type="domain" description="Cytochrome b561" evidence="12">
    <location>
        <begin position="7"/>
        <end position="145"/>
    </location>
</feature>
<proteinExistence type="predicted"/>
<evidence type="ECO:0000313" key="14">
    <source>
        <dbReference type="Proteomes" id="UP000050761"/>
    </source>
</evidence>
<keyword evidence="14" id="KW-1185">Reference proteome</keyword>
<dbReference type="AlphaFoldDB" id="A0A183GDL1"/>
<evidence type="ECO:0000313" key="15">
    <source>
        <dbReference type="WBParaSite" id="HPBE_0002034301-mRNA-1"/>
    </source>
</evidence>
<evidence type="ECO:0000256" key="11">
    <source>
        <dbReference type="SAM" id="Phobius"/>
    </source>
</evidence>
<dbReference type="OrthoDB" id="907479at2759"/>
<dbReference type="WBParaSite" id="HPBE_0002034301-mRNA-1">
    <property type="protein sequence ID" value="HPBE_0002034301-mRNA-1"/>
    <property type="gene ID" value="HPBE_0002034301"/>
</dbReference>
<comment type="cofactor">
    <cofactor evidence="1">
        <name>heme b</name>
        <dbReference type="ChEBI" id="CHEBI:60344"/>
    </cofactor>
</comment>
<feature type="transmembrane region" description="Helical" evidence="11">
    <location>
        <begin position="111"/>
        <end position="131"/>
    </location>
</feature>
<evidence type="ECO:0000256" key="3">
    <source>
        <dbReference type="ARBA" id="ARBA00022448"/>
    </source>
</evidence>
<evidence type="ECO:0000256" key="8">
    <source>
        <dbReference type="ARBA" id="ARBA00022989"/>
    </source>
</evidence>
<dbReference type="PANTHER" id="PTHR10106">
    <property type="entry name" value="CYTOCHROME B561-RELATED"/>
    <property type="match status" value="1"/>
</dbReference>
<dbReference type="EMBL" id="UZAH01032067">
    <property type="protein sequence ID" value="VDP19464.1"/>
    <property type="molecule type" value="Genomic_DNA"/>
</dbReference>
<feature type="transmembrane region" description="Helical" evidence="11">
    <location>
        <begin position="78"/>
        <end position="99"/>
    </location>
</feature>
<evidence type="ECO:0000256" key="2">
    <source>
        <dbReference type="ARBA" id="ARBA00004141"/>
    </source>
</evidence>
<keyword evidence="6" id="KW-0479">Metal-binding</keyword>
<keyword evidence="7" id="KW-0249">Electron transport</keyword>
<evidence type="ECO:0000256" key="6">
    <source>
        <dbReference type="ARBA" id="ARBA00022723"/>
    </source>
</evidence>